<accession>A0A0C2DS46</accession>
<dbReference type="PANTHER" id="PTHR46306:SF1">
    <property type="entry name" value="BTB_POZ DOMAIN-CONTAINING PROTEIN 9"/>
    <property type="match status" value="1"/>
</dbReference>
<dbReference type="GO" id="GO:0005737">
    <property type="term" value="C:cytoplasm"/>
    <property type="evidence" value="ECO:0007669"/>
    <property type="project" value="TreeGrafter"/>
</dbReference>
<dbReference type="PANTHER" id="PTHR46306">
    <property type="entry name" value="BTB/POZ DOMAIN-CONTAINING PROTEIN 9"/>
    <property type="match status" value="1"/>
</dbReference>
<sequence length="75" mass="8449">MNTVREELRKQRSWQLLELAAAVPVVFVKIVGTHNSANEVFHCVHFECPADPLAPPPDDRSVLPKEVVLGEEMEQ</sequence>
<dbReference type="OrthoDB" id="9997739at2759"/>
<evidence type="ECO:0000313" key="2">
    <source>
        <dbReference type="Proteomes" id="UP000054047"/>
    </source>
</evidence>
<dbReference type="GO" id="GO:0008344">
    <property type="term" value="P:adult locomotory behavior"/>
    <property type="evidence" value="ECO:0007669"/>
    <property type="project" value="TreeGrafter"/>
</dbReference>
<dbReference type="AlphaFoldDB" id="A0A0C2DS46"/>
<dbReference type="Proteomes" id="UP000054047">
    <property type="component" value="Unassembled WGS sequence"/>
</dbReference>
<dbReference type="GO" id="GO:0050804">
    <property type="term" value="P:modulation of chemical synaptic transmission"/>
    <property type="evidence" value="ECO:0007669"/>
    <property type="project" value="TreeGrafter"/>
</dbReference>
<reference evidence="1 2" key="1">
    <citation type="submission" date="2013-12" db="EMBL/GenBank/DDBJ databases">
        <title>Draft genome of the parsitic nematode Ancylostoma duodenale.</title>
        <authorList>
            <person name="Mitreva M."/>
        </authorList>
    </citation>
    <scope>NUCLEOTIDE SEQUENCE [LARGE SCALE GENOMIC DNA]</scope>
    <source>
        <strain evidence="1 2">Zhejiang</strain>
    </source>
</reference>
<protein>
    <submittedName>
        <fullName evidence="1">Uncharacterized protein</fullName>
    </submittedName>
</protein>
<keyword evidence="2" id="KW-1185">Reference proteome</keyword>
<dbReference type="InterPro" id="IPR052407">
    <property type="entry name" value="BTB_POZ_domain_cont_9"/>
</dbReference>
<gene>
    <name evidence="1" type="ORF">ANCDUO_04078</name>
</gene>
<evidence type="ECO:0000313" key="1">
    <source>
        <dbReference type="EMBL" id="KIH65602.1"/>
    </source>
</evidence>
<organism evidence="1 2">
    <name type="scientific">Ancylostoma duodenale</name>
    <dbReference type="NCBI Taxonomy" id="51022"/>
    <lineage>
        <taxon>Eukaryota</taxon>
        <taxon>Metazoa</taxon>
        <taxon>Ecdysozoa</taxon>
        <taxon>Nematoda</taxon>
        <taxon>Chromadorea</taxon>
        <taxon>Rhabditida</taxon>
        <taxon>Rhabditina</taxon>
        <taxon>Rhabditomorpha</taxon>
        <taxon>Strongyloidea</taxon>
        <taxon>Ancylostomatidae</taxon>
        <taxon>Ancylostomatinae</taxon>
        <taxon>Ancylostoma</taxon>
    </lineage>
</organism>
<proteinExistence type="predicted"/>
<dbReference type="EMBL" id="KN727474">
    <property type="protein sequence ID" value="KIH65602.1"/>
    <property type="molecule type" value="Genomic_DNA"/>
</dbReference>
<name>A0A0C2DS46_9BILA</name>
<dbReference type="GO" id="GO:0048512">
    <property type="term" value="P:circadian behavior"/>
    <property type="evidence" value="ECO:0007669"/>
    <property type="project" value="TreeGrafter"/>
</dbReference>